<feature type="compositionally biased region" description="Low complexity" evidence="1">
    <location>
        <begin position="459"/>
        <end position="475"/>
    </location>
</feature>
<evidence type="ECO:0000313" key="6">
    <source>
        <dbReference type="EMBL" id="CAL4806363.1"/>
    </source>
</evidence>
<protein>
    <submittedName>
        <fullName evidence="6">Dynein heavy chain 12, axonemal</fullName>
    </submittedName>
</protein>
<keyword evidence="3" id="KW-0732">Signal</keyword>
<reference evidence="4" key="1">
    <citation type="submission" date="2022-10" db="EMBL/GenBank/DDBJ databases">
        <authorList>
            <person name="Chen Y."/>
            <person name="Dougan E. K."/>
            <person name="Chan C."/>
            <person name="Rhodes N."/>
            <person name="Thang M."/>
        </authorList>
    </citation>
    <scope>NUCLEOTIDE SEQUENCE</scope>
</reference>
<dbReference type="AlphaFoldDB" id="A0A9P1GQ23"/>
<evidence type="ECO:0000256" key="3">
    <source>
        <dbReference type="SAM" id="SignalP"/>
    </source>
</evidence>
<feature type="region of interest" description="Disordered" evidence="1">
    <location>
        <begin position="448"/>
        <end position="536"/>
    </location>
</feature>
<evidence type="ECO:0000313" key="7">
    <source>
        <dbReference type="Proteomes" id="UP001152797"/>
    </source>
</evidence>
<dbReference type="OrthoDB" id="430431at2759"/>
<organism evidence="4">
    <name type="scientific">Cladocopium goreaui</name>
    <dbReference type="NCBI Taxonomy" id="2562237"/>
    <lineage>
        <taxon>Eukaryota</taxon>
        <taxon>Sar</taxon>
        <taxon>Alveolata</taxon>
        <taxon>Dinophyceae</taxon>
        <taxon>Suessiales</taxon>
        <taxon>Symbiodiniaceae</taxon>
        <taxon>Cladocopium</taxon>
    </lineage>
</organism>
<keyword evidence="7" id="KW-1185">Reference proteome</keyword>
<feature type="compositionally biased region" description="Polar residues" evidence="1">
    <location>
        <begin position="521"/>
        <end position="531"/>
    </location>
</feature>
<proteinExistence type="predicted"/>
<gene>
    <name evidence="4" type="ORF">C1SCF055_LOCUS43574</name>
</gene>
<keyword evidence="2" id="KW-1133">Transmembrane helix</keyword>
<comment type="caution">
    <text evidence="4">The sequence shown here is derived from an EMBL/GenBank/DDBJ whole genome shotgun (WGS) entry which is preliminary data.</text>
</comment>
<dbReference type="Proteomes" id="UP001152797">
    <property type="component" value="Unassembled WGS sequence"/>
</dbReference>
<dbReference type="EMBL" id="CAMXCT030006730">
    <property type="protein sequence ID" value="CAL4806363.1"/>
    <property type="molecule type" value="Genomic_DNA"/>
</dbReference>
<evidence type="ECO:0000256" key="1">
    <source>
        <dbReference type="SAM" id="MobiDB-lite"/>
    </source>
</evidence>
<feature type="chain" id="PRO_5043273011" evidence="3">
    <location>
        <begin position="19"/>
        <end position="662"/>
    </location>
</feature>
<dbReference type="EMBL" id="CAMXCT010006730">
    <property type="protein sequence ID" value="CAI4019051.1"/>
    <property type="molecule type" value="Genomic_DNA"/>
</dbReference>
<name>A0A9P1GQ23_9DINO</name>
<evidence type="ECO:0000256" key="2">
    <source>
        <dbReference type="SAM" id="Phobius"/>
    </source>
</evidence>
<dbReference type="EMBL" id="CAMXCT020006730">
    <property type="protein sequence ID" value="CAL1172426.1"/>
    <property type="molecule type" value="Genomic_DNA"/>
</dbReference>
<evidence type="ECO:0000313" key="4">
    <source>
        <dbReference type="EMBL" id="CAI4019051.1"/>
    </source>
</evidence>
<keyword evidence="2" id="KW-0472">Membrane</keyword>
<feature type="signal peptide" evidence="3">
    <location>
        <begin position="1"/>
        <end position="18"/>
    </location>
</feature>
<accession>A0A9P1GQ23</accession>
<evidence type="ECO:0000313" key="5">
    <source>
        <dbReference type="EMBL" id="CAL1172426.1"/>
    </source>
</evidence>
<keyword evidence="2" id="KW-0812">Transmembrane</keyword>
<feature type="transmembrane region" description="Helical" evidence="2">
    <location>
        <begin position="591"/>
        <end position="613"/>
    </location>
</feature>
<reference evidence="5" key="2">
    <citation type="submission" date="2024-04" db="EMBL/GenBank/DDBJ databases">
        <authorList>
            <person name="Chen Y."/>
            <person name="Shah S."/>
            <person name="Dougan E. K."/>
            <person name="Thang M."/>
            <person name="Chan C."/>
        </authorList>
    </citation>
    <scope>NUCLEOTIDE SEQUENCE [LARGE SCALE GENOMIC DNA]</scope>
</reference>
<sequence>MAMLTRTTILISLFLADAYETWHLVDLAQVVCPKPTSSNPDAPVFPDYNLGINYSSELQVDAPHIIGFIRASKQAMSITFKVEDFYGEQVVPETTVELKALSDAVPSNCKCTNPTIPVEVSSTFGANYGAQCGAWDEPKCGELWGNITVGAWCCRHWCYASSECPDAYQSQAIPGQYFSYAACNTYAAVNPCQWTQVAEEQDPCTCKDKSGIFNAAMKAKFSDSYGSTCGAWDMANCATNYRPDQVDTWCCANWCYVDKECPSAVASLNPGMEGVLYWSDNVCVDDPALMLQCPYQPQPNVSASDTSCDCLDATMPSELITSLGLDLTTYADYGRQCGPHDADVCDKTYPGADHAMWCCTSWCWVSATCPTARASTVWQGYYWSQEKCELNAEAVSGCKWESLCECRGQLPAGTFDGKGNFAADYGSDDEATTYNMAADTCDATRRLSARRRGGGGGWSSYSSPRRRAPAATASYPRRRSWSAPTSYSARRRAPSPPPPDVRRRAPPPPVPSPIETRRRTTSISGQSYATQSRRRFPGDADLRRRRTIPEQPYGYANRPQMMNNYGGTMPQQTPYGYSGYNAVPAQKPVNVAMYAAGGAVAGAVVGAGAMYAYNNMYGDSWEIHRRRRYGDFRSQSFCIVTAAGDRNGAFMACEQCYRIYGP</sequence>